<organism evidence="2 3">
    <name type="scientific">Chelonia mydas</name>
    <name type="common">Green sea-turtle</name>
    <name type="synonym">Chelonia agassizi</name>
    <dbReference type="NCBI Taxonomy" id="8469"/>
    <lineage>
        <taxon>Eukaryota</taxon>
        <taxon>Metazoa</taxon>
        <taxon>Chordata</taxon>
        <taxon>Craniata</taxon>
        <taxon>Vertebrata</taxon>
        <taxon>Euteleostomi</taxon>
        <taxon>Archelosauria</taxon>
        <taxon>Testudinata</taxon>
        <taxon>Testudines</taxon>
        <taxon>Cryptodira</taxon>
        <taxon>Durocryptodira</taxon>
        <taxon>Americhelydia</taxon>
        <taxon>Chelonioidea</taxon>
        <taxon>Cheloniidae</taxon>
        <taxon>Chelonia</taxon>
    </lineage>
</organism>
<gene>
    <name evidence="2" type="ORF">UY3_14158</name>
</gene>
<evidence type="ECO:0000313" key="2">
    <source>
        <dbReference type="EMBL" id="EMP28772.1"/>
    </source>
</evidence>
<proteinExistence type="predicted"/>
<feature type="compositionally biased region" description="Acidic residues" evidence="1">
    <location>
        <begin position="1"/>
        <end position="10"/>
    </location>
</feature>
<evidence type="ECO:0000313" key="3">
    <source>
        <dbReference type="Proteomes" id="UP000031443"/>
    </source>
</evidence>
<accession>M7BKQ0</accession>
<evidence type="ECO:0000256" key="1">
    <source>
        <dbReference type="SAM" id="MobiDB-lite"/>
    </source>
</evidence>
<reference evidence="3" key="1">
    <citation type="journal article" date="2013" name="Nat. Genet.">
        <title>The draft genomes of soft-shell turtle and green sea turtle yield insights into the development and evolution of the turtle-specific body plan.</title>
        <authorList>
            <person name="Wang Z."/>
            <person name="Pascual-Anaya J."/>
            <person name="Zadissa A."/>
            <person name="Li W."/>
            <person name="Niimura Y."/>
            <person name="Huang Z."/>
            <person name="Li C."/>
            <person name="White S."/>
            <person name="Xiong Z."/>
            <person name="Fang D."/>
            <person name="Wang B."/>
            <person name="Ming Y."/>
            <person name="Chen Y."/>
            <person name="Zheng Y."/>
            <person name="Kuraku S."/>
            <person name="Pignatelli M."/>
            <person name="Herrero J."/>
            <person name="Beal K."/>
            <person name="Nozawa M."/>
            <person name="Li Q."/>
            <person name="Wang J."/>
            <person name="Zhang H."/>
            <person name="Yu L."/>
            <person name="Shigenobu S."/>
            <person name="Wang J."/>
            <person name="Liu J."/>
            <person name="Flicek P."/>
            <person name="Searle S."/>
            <person name="Wang J."/>
            <person name="Kuratani S."/>
            <person name="Yin Y."/>
            <person name="Aken B."/>
            <person name="Zhang G."/>
            <person name="Irie N."/>
        </authorList>
    </citation>
    <scope>NUCLEOTIDE SEQUENCE [LARGE SCALE GENOMIC DNA]</scope>
</reference>
<protein>
    <submittedName>
        <fullName evidence="2">Uncharacterized protein</fullName>
    </submittedName>
</protein>
<name>M7BKQ0_CHEMY</name>
<dbReference type="AlphaFoldDB" id="M7BKQ0"/>
<dbReference type="Proteomes" id="UP000031443">
    <property type="component" value="Unassembled WGS sequence"/>
</dbReference>
<keyword evidence="3" id="KW-1185">Reference proteome</keyword>
<dbReference type="EMBL" id="KB560900">
    <property type="protein sequence ID" value="EMP28772.1"/>
    <property type="molecule type" value="Genomic_DNA"/>
</dbReference>
<feature type="region of interest" description="Disordered" evidence="1">
    <location>
        <begin position="1"/>
        <end position="41"/>
    </location>
</feature>
<sequence>MLLTQEEPDLGEGLRQPGLPAAEYLEGPGCSQGQHEPDMERELELPAAEYPDELEGPDPCWRSPCLKGALQTLASTPSPLIPQCLKGVSKACQWDSSSPSPPRGWVDRFKPVTQSLLVQVIVSKGTYLFSSTILNKRGMGAGAESLG</sequence>